<gene>
    <name evidence="2" type="ORF">KCU98_g2896</name>
</gene>
<evidence type="ECO:0000313" key="3">
    <source>
        <dbReference type="Proteomes" id="UP000729357"/>
    </source>
</evidence>
<protein>
    <recommendedName>
        <fullName evidence="4">Virulence factor Evf domain-containing protein</fullName>
    </recommendedName>
</protein>
<evidence type="ECO:0008006" key="4">
    <source>
        <dbReference type="Google" id="ProtNLM"/>
    </source>
</evidence>
<evidence type="ECO:0000313" key="2">
    <source>
        <dbReference type="EMBL" id="KAG9988059.1"/>
    </source>
</evidence>
<name>A0A9P8G371_AURME</name>
<evidence type="ECO:0000256" key="1">
    <source>
        <dbReference type="SAM" id="MobiDB-lite"/>
    </source>
</evidence>
<organism evidence="2 3">
    <name type="scientific">Aureobasidium melanogenum</name>
    <name type="common">Aureobasidium pullulans var. melanogenum</name>
    <dbReference type="NCBI Taxonomy" id="46634"/>
    <lineage>
        <taxon>Eukaryota</taxon>
        <taxon>Fungi</taxon>
        <taxon>Dikarya</taxon>
        <taxon>Ascomycota</taxon>
        <taxon>Pezizomycotina</taxon>
        <taxon>Dothideomycetes</taxon>
        <taxon>Dothideomycetidae</taxon>
        <taxon>Dothideales</taxon>
        <taxon>Saccotheciaceae</taxon>
        <taxon>Aureobasidium</taxon>
    </lineage>
</organism>
<sequence length="281" mass="30895">MSYNTNGANANKFITRFPSRLGDSPQLPSAGPVDPNSPTPTDQDLVKTVYFVNMAPGSLTGADQDKLAGIQQNVLDFSCWASHLASVSVQAKIDSKAIAEDDSTEQGSYRAKVMDWILNNKTTWLAKTNDENSSQVINVKRADFHTEILKQALQGLTVPATAFQSLEKIVTAIGDGITLSSKTGKTTQQYWIMLTYYVYYAESGVIQPIIRTIGFEATNETAEYMAGKNRIDTVKFTCQFSGNQFDFNNKVYEGIKDSISAAQIEDGKKMLNDKTVVDIPL</sequence>
<keyword evidence="3" id="KW-1185">Reference proteome</keyword>
<feature type="region of interest" description="Disordered" evidence="1">
    <location>
        <begin position="18"/>
        <end position="42"/>
    </location>
</feature>
<reference evidence="2" key="2">
    <citation type="submission" date="2021-08" db="EMBL/GenBank/DDBJ databases">
        <authorList>
            <person name="Gostincar C."/>
            <person name="Sun X."/>
            <person name="Song Z."/>
            <person name="Gunde-Cimerman N."/>
        </authorList>
    </citation>
    <scope>NUCLEOTIDE SEQUENCE</scope>
    <source>
        <strain evidence="2">EXF-9298</strain>
    </source>
</reference>
<proteinExistence type="predicted"/>
<dbReference type="Proteomes" id="UP000729357">
    <property type="component" value="Unassembled WGS sequence"/>
</dbReference>
<feature type="non-terminal residue" evidence="2">
    <location>
        <position position="281"/>
    </location>
</feature>
<comment type="caution">
    <text evidence="2">The sequence shown here is derived from an EMBL/GenBank/DDBJ whole genome shotgun (WGS) entry which is preliminary data.</text>
</comment>
<dbReference type="EMBL" id="JAHFXS010000177">
    <property type="protein sequence ID" value="KAG9988059.1"/>
    <property type="molecule type" value="Genomic_DNA"/>
</dbReference>
<dbReference type="AlphaFoldDB" id="A0A9P8G371"/>
<reference evidence="2" key="1">
    <citation type="journal article" date="2021" name="J Fungi (Basel)">
        <title>Virulence traits and population genomics of the black yeast Aureobasidium melanogenum.</title>
        <authorList>
            <person name="Cernosa A."/>
            <person name="Sun X."/>
            <person name="Gostincar C."/>
            <person name="Fang C."/>
            <person name="Gunde-Cimerman N."/>
            <person name="Song Z."/>
        </authorList>
    </citation>
    <scope>NUCLEOTIDE SEQUENCE</scope>
    <source>
        <strain evidence="2">EXF-9298</strain>
    </source>
</reference>
<accession>A0A9P8G371</accession>